<dbReference type="PROSITE" id="PS51257">
    <property type="entry name" value="PROKAR_LIPOPROTEIN"/>
    <property type="match status" value="1"/>
</dbReference>
<evidence type="ECO:0000313" key="2">
    <source>
        <dbReference type="EMBL" id="BDI07155.1"/>
    </source>
</evidence>
<dbReference type="EMBL" id="AP025730">
    <property type="protein sequence ID" value="BDI07155.1"/>
    <property type="molecule type" value="Genomic_DNA"/>
</dbReference>
<protein>
    <recommendedName>
        <fullName evidence="4">Carboxypeptidase regulatory-like domain-containing protein</fullName>
    </recommendedName>
</protein>
<feature type="signal peptide" evidence="1">
    <location>
        <begin position="1"/>
        <end position="19"/>
    </location>
</feature>
<accession>A0ABM7YRE1</accession>
<organism evidence="2 3">
    <name type="scientific">Sphaerotilus microaerophilus</name>
    <dbReference type="NCBI Taxonomy" id="2914710"/>
    <lineage>
        <taxon>Bacteria</taxon>
        <taxon>Pseudomonadati</taxon>
        <taxon>Pseudomonadota</taxon>
        <taxon>Betaproteobacteria</taxon>
        <taxon>Burkholderiales</taxon>
        <taxon>Sphaerotilaceae</taxon>
        <taxon>Sphaerotilus</taxon>
    </lineage>
</organism>
<evidence type="ECO:0000313" key="3">
    <source>
        <dbReference type="Proteomes" id="UP001057498"/>
    </source>
</evidence>
<sequence length="527" mass="54154">MSPLRALPAALLVAFGLTACGGGGSASSDGPAPTTSSSGVLVDDRVADATVFCDSNGNGNLDEGEASVSTDANGAFTFSPACTAAVVSVAGTGYDLTLMKAPKAKFRAHAGSAVVSPFTTMWLDSGLTLDDFKAVLAKLGLSGIDPATFDPTLDGSRAGSAAAVMKILNDIADIVESTGGDPQAAFQAAVAGLVAKAQATSVSNVFDDTGTALDDLVEEASKQAFATVDSSVWSDAAKANAAKIARDGISTLARTVHGRGSYDAAHDDLNNGSVKGIISETDLEDADRVTEARGRCRGGEARQPQYVYAKDDQFTIVGGDSVATSYSLAQFGTGIDLSSTTLGALKQLILPVQAKPLALPRHGDRIALALQVEQDDGSRLLQVALDRVTLRRDSSTGVVSASIGSNAKLYFYARSASGIEIGTGRNGFTDLDASLLTSTSSGIGLDLQALATKMKGKFPADTELLDKLLTAKGTFKVRLVVGELDLRHADATRFSVGRVAVKIPGETSSHRGAYRVNGTAVTGTLTF</sequence>
<evidence type="ECO:0000256" key="1">
    <source>
        <dbReference type="SAM" id="SignalP"/>
    </source>
</evidence>
<feature type="chain" id="PRO_5046848727" description="Carboxypeptidase regulatory-like domain-containing protein" evidence="1">
    <location>
        <begin position="20"/>
        <end position="527"/>
    </location>
</feature>
<keyword evidence="3" id="KW-1185">Reference proteome</keyword>
<dbReference type="RefSeq" id="WP_251970374.1">
    <property type="nucleotide sequence ID" value="NZ_AP025730.1"/>
</dbReference>
<gene>
    <name evidence="2" type="ORF">CATMQ487_41250</name>
</gene>
<name>A0ABM7YRE1_9BURK</name>
<dbReference type="Proteomes" id="UP001057498">
    <property type="component" value="Chromosome"/>
</dbReference>
<keyword evidence="1" id="KW-0732">Signal</keyword>
<reference evidence="2" key="1">
    <citation type="submission" date="2022-04" db="EMBL/GenBank/DDBJ databases">
        <title>Whole genome sequence of Sphaerotilus sp. FB-5.</title>
        <authorList>
            <person name="Takeda M."/>
            <person name="Narihara S."/>
            <person name="Akimoto M."/>
            <person name="Akimoto R."/>
            <person name="Nishiyashiki S."/>
            <person name="Murakami T."/>
        </authorList>
    </citation>
    <scope>NUCLEOTIDE SEQUENCE</scope>
    <source>
        <strain evidence="2">FB-5</strain>
    </source>
</reference>
<evidence type="ECO:0008006" key="4">
    <source>
        <dbReference type="Google" id="ProtNLM"/>
    </source>
</evidence>
<proteinExistence type="predicted"/>